<comment type="caution">
    <text evidence="1">The sequence shown here is derived from an EMBL/GenBank/DDBJ whole genome shotgun (WGS) entry which is preliminary data.</text>
</comment>
<sequence length="90" mass="10000">MCALLSGRKSVFPRRELFLDSSNANIGGEHSYGWFIKNLAGSFGTKCSEKTIGHTGFTGTVVWIDFENKIASIHKQGVFWTTQLRTNSTN</sequence>
<reference evidence="1 2" key="1">
    <citation type="submission" date="2017-04" db="EMBL/GenBank/DDBJ databases">
        <title>Novel microbial lineages endemic to geothermal iron-oxide mats fill important gaps in the evolutionary history of Archaea.</title>
        <authorList>
            <person name="Jay Z.J."/>
            <person name="Beam J.P."/>
            <person name="Dlakic M."/>
            <person name="Rusch D.B."/>
            <person name="Kozubal M.A."/>
            <person name="Inskeep W.P."/>
        </authorList>
    </citation>
    <scope>NUCLEOTIDE SEQUENCE [LARGE SCALE GENOMIC DNA]</scope>
    <source>
        <strain evidence="1">ECH_B_SAG-G16</strain>
    </source>
</reference>
<dbReference type="SUPFAM" id="SSF56601">
    <property type="entry name" value="beta-lactamase/transpeptidase-like"/>
    <property type="match status" value="1"/>
</dbReference>
<organism evidence="1 2">
    <name type="scientific">Candidatus Marsarchaeota G2 archaeon ECH_B_SAG-G16</name>
    <dbReference type="NCBI Taxonomy" id="1978167"/>
    <lineage>
        <taxon>Archaea</taxon>
        <taxon>Candidatus Marsarchaeota</taxon>
        <taxon>Candidatus Marsarchaeota group 2</taxon>
    </lineage>
</organism>
<dbReference type="EMBL" id="NEXO01000069">
    <property type="protein sequence ID" value="PSO04236.1"/>
    <property type="molecule type" value="Genomic_DNA"/>
</dbReference>
<dbReference type="InterPro" id="IPR012338">
    <property type="entry name" value="Beta-lactam/transpept-like"/>
</dbReference>
<dbReference type="AlphaFoldDB" id="A0A2R6C0C8"/>
<evidence type="ECO:0000313" key="2">
    <source>
        <dbReference type="Proteomes" id="UP000241886"/>
    </source>
</evidence>
<protein>
    <submittedName>
        <fullName evidence="1">Uncharacterized protein</fullName>
    </submittedName>
</protein>
<dbReference type="Proteomes" id="UP000241886">
    <property type="component" value="Unassembled WGS sequence"/>
</dbReference>
<proteinExistence type="predicted"/>
<dbReference type="Gene3D" id="3.40.710.10">
    <property type="entry name" value="DD-peptidase/beta-lactamase superfamily"/>
    <property type="match status" value="1"/>
</dbReference>
<gene>
    <name evidence="1" type="ORF">B9Q13_05270</name>
</gene>
<accession>A0A2R6C0C8</accession>
<name>A0A2R6C0C8_9ARCH</name>
<evidence type="ECO:0000313" key="1">
    <source>
        <dbReference type="EMBL" id="PSO04236.1"/>
    </source>
</evidence>